<dbReference type="OrthoDB" id="9812498at2"/>
<evidence type="ECO:0000313" key="4">
    <source>
        <dbReference type="EMBL" id="EIJ38333.1"/>
    </source>
</evidence>
<feature type="region of interest" description="Disordered" evidence="2">
    <location>
        <begin position="1051"/>
        <end position="1075"/>
    </location>
</feature>
<feature type="region of interest" description="Disordered" evidence="2">
    <location>
        <begin position="664"/>
        <end position="757"/>
    </location>
</feature>
<dbReference type="STRING" id="926559.JoomaDRAFT_1317"/>
<evidence type="ECO:0008006" key="6">
    <source>
        <dbReference type="Google" id="ProtNLM"/>
    </source>
</evidence>
<keyword evidence="5" id="KW-1185">Reference proteome</keyword>
<dbReference type="EMBL" id="JH651379">
    <property type="protein sequence ID" value="EIJ38333.1"/>
    <property type="molecule type" value="Genomic_DNA"/>
</dbReference>
<keyword evidence="3" id="KW-1133">Transmembrane helix</keyword>
<evidence type="ECO:0000256" key="3">
    <source>
        <dbReference type="SAM" id="Phobius"/>
    </source>
</evidence>
<dbReference type="AlphaFoldDB" id="I3C3Z0"/>
<dbReference type="RefSeq" id="WP_008611500.1">
    <property type="nucleotide sequence ID" value="NZ_JH651379.1"/>
</dbReference>
<reference evidence="4 5" key="1">
    <citation type="submission" date="2012-02" db="EMBL/GenBank/DDBJ databases">
        <title>Improved High-Quality Draft genome of Joostella marina DSM 19592.</title>
        <authorList>
            <consortium name="US DOE Joint Genome Institute (JGI-PGF)"/>
            <person name="Lucas S."/>
            <person name="Copeland A."/>
            <person name="Lapidus A."/>
            <person name="Bruce D."/>
            <person name="Goodwin L."/>
            <person name="Pitluck S."/>
            <person name="Peters L."/>
            <person name="Chertkov O."/>
            <person name="Ovchinnikova G."/>
            <person name="Kyrpides N."/>
            <person name="Mavromatis K."/>
            <person name="Detter J.C."/>
            <person name="Han C."/>
            <person name="Land M."/>
            <person name="Hauser L."/>
            <person name="Markowitz V."/>
            <person name="Cheng J.-F."/>
            <person name="Hugenholtz P."/>
            <person name="Woyke T."/>
            <person name="Wu D."/>
            <person name="Tindall B."/>
            <person name="Brambilla E."/>
            <person name="Klenk H.-P."/>
            <person name="Eisen J.A."/>
        </authorList>
    </citation>
    <scope>NUCLEOTIDE SEQUENCE [LARGE SCALE GENOMIC DNA]</scope>
    <source>
        <strain evidence="4 5">DSM 19592</strain>
    </source>
</reference>
<feature type="coiled-coil region" evidence="1">
    <location>
        <begin position="486"/>
        <end position="533"/>
    </location>
</feature>
<name>I3C3Z0_9FLAO</name>
<evidence type="ECO:0000256" key="1">
    <source>
        <dbReference type="SAM" id="Coils"/>
    </source>
</evidence>
<feature type="transmembrane region" description="Helical" evidence="3">
    <location>
        <begin position="26"/>
        <end position="51"/>
    </location>
</feature>
<dbReference type="HOGENOM" id="CLU_008611_0_0_10"/>
<evidence type="ECO:0000256" key="2">
    <source>
        <dbReference type="SAM" id="MobiDB-lite"/>
    </source>
</evidence>
<dbReference type="Proteomes" id="UP000004690">
    <property type="component" value="Unassembled WGS sequence"/>
</dbReference>
<feature type="coiled-coil region" evidence="1">
    <location>
        <begin position="982"/>
        <end position="1048"/>
    </location>
</feature>
<gene>
    <name evidence="4" type="ORF">JoomaDRAFT_1317</name>
</gene>
<feature type="compositionally biased region" description="Basic and acidic residues" evidence="2">
    <location>
        <begin position="692"/>
        <end position="748"/>
    </location>
</feature>
<feature type="transmembrane region" description="Helical" evidence="3">
    <location>
        <begin position="152"/>
        <end position="170"/>
    </location>
</feature>
<organism evidence="4 5">
    <name type="scientific">Galbibacter orientalis DSM 19592</name>
    <dbReference type="NCBI Taxonomy" id="926559"/>
    <lineage>
        <taxon>Bacteria</taxon>
        <taxon>Pseudomonadati</taxon>
        <taxon>Bacteroidota</taxon>
        <taxon>Flavobacteriia</taxon>
        <taxon>Flavobacteriales</taxon>
        <taxon>Flavobacteriaceae</taxon>
        <taxon>Galbibacter</taxon>
    </lineage>
</organism>
<protein>
    <recommendedName>
        <fullName evidence="6">ATPase involved in DNA repair</fullName>
    </recommendedName>
</protein>
<feature type="compositionally biased region" description="Basic and acidic residues" evidence="2">
    <location>
        <begin position="1051"/>
        <end position="1068"/>
    </location>
</feature>
<feature type="compositionally biased region" description="Basic and acidic residues" evidence="2">
    <location>
        <begin position="957"/>
        <end position="975"/>
    </location>
</feature>
<keyword evidence="3" id="KW-0472">Membrane</keyword>
<accession>I3C3Z0</accession>
<feature type="region of interest" description="Disordered" evidence="2">
    <location>
        <begin position="932"/>
        <end position="976"/>
    </location>
</feature>
<keyword evidence="3" id="KW-0812">Transmembrane</keyword>
<evidence type="ECO:0000313" key="5">
    <source>
        <dbReference type="Proteomes" id="UP000004690"/>
    </source>
</evidence>
<dbReference type="eggNOG" id="COG1196">
    <property type="taxonomic scope" value="Bacteria"/>
</dbReference>
<proteinExistence type="predicted"/>
<feature type="transmembrane region" description="Helical" evidence="3">
    <location>
        <begin position="57"/>
        <end position="82"/>
    </location>
</feature>
<keyword evidence="1" id="KW-0175">Coiled coil</keyword>
<sequence length="1111" mass="129225">MNALENIKQKLEGFLRKYYVNELIKGTFLFIGIGLLYFILTVLLEYFIWFGTAGRLILFWLFITIETILFLKFIVSPLLYLFKIRKGIDYKTASSIIGNHFPEVNDKLLNVLQLSENAEKSDLLLASIEQKSGTLTPIPFQTAINYKANLKYVWYALAPIFFILIVIIIGKSNLFTESYKRVIDYKTAYTPPAPFQFFILNDSLQAIEGQSYTLKVNTAGKYVPENVQINVDGNLFFMQQKTIGTFEYEFTQPKKDIKFNLTANNVSSQQYSLKVISTPSLVSFEMLLEYPKYTGKKSEILKSTGNAVIPEGTAIKWLLKTTKTDAVSLQLKDTVLNFNKNENQFELSKNIYSNLNYTISTSNKNLKNYENLGYSISVIKDQYPEIKVEEKVDSLHNERRIYIGQISDDYGLQKLNLVYYPQGTDSINKLAIPTKNGSYDRFAYIFPENLNLNAGTTYKFYFEVIDNDAINGGKTAKSNVYGYRKLTNSELKNQQLKKQQENIQEMENSLNQIESQEKQLDKISETNKQKNQLNYNDKKKIANYLERQQQQDQMMKRYHEELQQNLEEFQKGNKEKSELNKLLQERLERQQKEMEKNEKLMEQLKEISDKINKEELSKRLEQMAKQQKKDSRNLEQLLELTKRYYTTAKAEKIKKDLEDLAKKQRDLSNETEEENSVDKQEQLNTDFENIQEEIKDLKEQNEKLEKPMELGTDTKKEEEIKAAQKEATEKLEEKSTDNSEDNKSENQAKQKQQKAAKKIEELAKQMGSMMQAGNEEGMIEDMESLRQILDNLLVFSFDQEEIMERIQNYNEQNSNLSVYLRKQNELRTLFEHVDDSLFALSLRQPKISEKINENIESIYYNIDRTLEQFAENQYYQGISHQQYTLTATNELADFLSDVLNNMQQSMASGQSGGSGKSFQLPDIIQSQEELNKQMQQGLEKGKEGQKPSEGNEGEEQNGDKKGTKKGEGLENEKMSGEVFEIYKQQQELRNELEKQLENINGAGEKQHAKKLANEMEQIENNLLEKGFNEATQQKMLQLQHQLLKLEDATLKQGQKEERESNTNTKEFENSSTNNLPEIQQYFNEVEILNRQALPLRQNYKQKVNAYFRKDD</sequence>